<protein>
    <submittedName>
        <fullName evidence="2">Dynamin family protein</fullName>
    </submittedName>
</protein>
<dbReference type="SUPFAM" id="SSF52540">
    <property type="entry name" value="P-loop containing nucleoside triphosphate hydrolases"/>
    <property type="match status" value="1"/>
</dbReference>
<gene>
    <name evidence="2" type="ORF">ACFSW5_19480</name>
</gene>
<organism evidence="2 3">
    <name type="scientific">Paenibacillus thailandensis</name>
    <dbReference type="NCBI Taxonomy" id="393250"/>
    <lineage>
        <taxon>Bacteria</taxon>
        <taxon>Bacillati</taxon>
        <taxon>Bacillota</taxon>
        <taxon>Bacilli</taxon>
        <taxon>Bacillales</taxon>
        <taxon>Paenibacillaceae</taxon>
        <taxon>Paenibacillus</taxon>
    </lineage>
</organism>
<accession>A0ABW5R2A5</accession>
<dbReference type="PANTHER" id="PTHR43681">
    <property type="entry name" value="TRANSMEMBRANE GTPASE FZO"/>
    <property type="match status" value="1"/>
</dbReference>
<dbReference type="InterPro" id="IPR045063">
    <property type="entry name" value="Dynamin_N"/>
</dbReference>
<dbReference type="InterPro" id="IPR051943">
    <property type="entry name" value="TRAFAC_Dynamin-like_GTPase"/>
</dbReference>
<dbReference type="PANTHER" id="PTHR43681:SF1">
    <property type="entry name" value="SARCALUMENIN"/>
    <property type="match status" value="1"/>
</dbReference>
<evidence type="ECO:0000313" key="3">
    <source>
        <dbReference type="Proteomes" id="UP001597493"/>
    </source>
</evidence>
<sequence length="550" mass="62926">MDSVLLAGLSGRLRRRVISEFLVWAAANTANSEVRFFVLPMTLIREYGVLFKELAQEIELNIRLITYLELLMQANDEHIALGDGELGLFIYESYESAEAIFVSHGEEGRLTPMKALFSPYVKHSGLFARILEMLAERLPQGTSSVKLLKVWSNRSWDEALSRFKAEVTSFKALTAERLNRLKGKLPEERLDTLFRRHDLFAQESAERLSARLPEGHPLASLVYETIRAYDTLSFEQREFLIIGLQQAVANAAEIDESYRQGLMKIFLQKKGGKLKVGVVSPFSYGKSTLLNAFLGFSLLKDDIRAETANITHITRGHRYTLMLEQNQSSVARVFDSLEPMRQFLHEHTSVREHGDGIDRVHAALPMSELNEHIEWVDTPGLFGRHAHHDKITDQVIPELDVILFLIDPKKVGHSHYGEKIYKYSQGRESRCLFVIGKMDLYPDDAEKLTEDLRASLPDRLQSVPIFTVSGYLALMARLAQKGVVPLEQLQKDQYIYAQIGEQIYSGRTLTKEHLPAMLDFSGLTRLERYIRSKTKHMLERRRQDELNHIL</sequence>
<reference evidence="3" key="1">
    <citation type="journal article" date="2019" name="Int. J. Syst. Evol. Microbiol.">
        <title>The Global Catalogue of Microorganisms (GCM) 10K type strain sequencing project: providing services to taxonomists for standard genome sequencing and annotation.</title>
        <authorList>
            <consortium name="The Broad Institute Genomics Platform"/>
            <consortium name="The Broad Institute Genome Sequencing Center for Infectious Disease"/>
            <person name="Wu L."/>
            <person name="Ma J."/>
        </authorList>
    </citation>
    <scope>NUCLEOTIDE SEQUENCE [LARGE SCALE GENOMIC DNA]</scope>
    <source>
        <strain evidence="3">TISTR 1827</strain>
    </source>
</reference>
<evidence type="ECO:0000313" key="2">
    <source>
        <dbReference type="EMBL" id="MFD2662441.1"/>
    </source>
</evidence>
<name>A0ABW5R2A5_9BACL</name>
<feature type="domain" description="Dynamin N-terminal" evidence="1">
    <location>
        <begin position="276"/>
        <end position="437"/>
    </location>
</feature>
<dbReference type="InterPro" id="IPR027417">
    <property type="entry name" value="P-loop_NTPase"/>
</dbReference>
<dbReference type="Gene3D" id="3.40.50.300">
    <property type="entry name" value="P-loop containing nucleotide triphosphate hydrolases"/>
    <property type="match status" value="1"/>
</dbReference>
<dbReference type="Proteomes" id="UP001597493">
    <property type="component" value="Unassembled WGS sequence"/>
</dbReference>
<keyword evidence="3" id="KW-1185">Reference proteome</keyword>
<dbReference type="RefSeq" id="WP_379276743.1">
    <property type="nucleotide sequence ID" value="NZ_JBHUGT010000025.1"/>
</dbReference>
<evidence type="ECO:0000259" key="1">
    <source>
        <dbReference type="Pfam" id="PF00350"/>
    </source>
</evidence>
<dbReference type="EMBL" id="JBHUMY010000028">
    <property type="protein sequence ID" value="MFD2662441.1"/>
    <property type="molecule type" value="Genomic_DNA"/>
</dbReference>
<proteinExistence type="predicted"/>
<dbReference type="Pfam" id="PF00350">
    <property type="entry name" value="Dynamin_N"/>
    <property type="match status" value="1"/>
</dbReference>
<comment type="caution">
    <text evidence="2">The sequence shown here is derived from an EMBL/GenBank/DDBJ whole genome shotgun (WGS) entry which is preliminary data.</text>
</comment>